<reference evidence="5 6" key="1">
    <citation type="submission" date="2024-10" db="EMBL/GenBank/DDBJ databases">
        <title>Updated reference genomes for cyclostephanoid diatoms.</title>
        <authorList>
            <person name="Roberts W.R."/>
            <person name="Alverson A.J."/>
        </authorList>
    </citation>
    <scope>NUCLEOTIDE SEQUENCE [LARGE SCALE GENOMIC DNA]</scope>
    <source>
        <strain evidence="5 6">AJA276-08</strain>
    </source>
</reference>
<dbReference type="GO" id="GO:0016491">
    <property type="term" value="F:oxidoreductase activity"/>
    <property type="evidence" value="ECO:0007669"/>
    <property type="project" value="UniProtKB-KW"/>
</dbReference>
<dbReference type="InterPro" id="IPR057326">
    <property type="entry name" value="KR_dom"/>
</dbReference>
<accession>A0ABD3MRX8</accession>
<dbReference type="SMART" id="SM00822">
    <property type="entry name" value="PKS_KR"/>
    <property type="match status" value="1"/>
</dbReference>
<dbReference type="EMBL" id="JALLAZ020001760">
    <property type="protein sequence ID" value="KAL3764992.1"/>
    <property type="molecule type" value="Genomic_DNA"/>
</dbReference>
<evidence type="ECO:0000259" key="4">
    <source>
        <dbReference type="SMART" id="SM00822"/>
    </source>
</evidence>
<comment type="similarity">
    <text evidence="1">Belongs to the short-chain dehydrogenases/reductases (SDR) family.</text>
</comment>
<gene>
    <name evidence="5" type="ORF">ACHAW5_001842</name>
</gene>
<keyword evidence="2" id="KW-0560">Oxidoreductase</keyword>
<comment type="caution">
    <text evidence="5">The sequence shown here is derived from an EMBL/GenBank/DDBJ whole genome shotgun (WGS) entry which is preliminary data.</text>
</comment>
<dbReference type="InterPro" id="IPR036291">
    <property type="entry name" value="NAD(P)-bd_dom_sf"/>
</dbReference>
<keyword evidence="6" id="KW-1185">Reference proteome</keyword>
<dbReference type="PANTHER" id="PTHR24320:SF148">
    <property type="entry name" value="NAD(P)-BINDING ROSSMANN-FOLD SUPERFAMILY PROTEIN"/>
    <property type="match status" value="1"/>
</dbReference>
<evidence type="ECO:0000256" key="3">
    <source>
        <dbReference type="SAM" id="SignalP"/>
    </source>
</evidence>
<name>A0ABD3MRX8_9STRA</name>
<keyword evidence="3" id="KW-0732">Signal</keyword>
<proteinExistence type="inferred from homology"/>
<dbReference type="AlphaFoldDB" id="A0ABD3MRX8"/>
<feature type="domain" description="Ketoreductase" evidence="4">
    <location>
        <begin position="43"/>
        <end position="222"/>
    </location>
</feature>
<protein>
    <recommendedName>
        <fullName evidence="4">Ketoreductase domain-containing protein</fullName>
    </recommendedName>
</protein>
<dbReference type="SUPFAM" id="SSF51735">
    <property type="entry name" value="NAD(P)-binding Rossmann-fold domains"/>
    <property type="match status" value="1"/>
</dbReference>
<dbReference type="Pfam" id="PF00106">
    <property type="entry name" value="adh_short"/>
    <property type="match status" value="1"/>
</dbReference>
<sequence length="375" mass="41254">MGSSSLSLSRIVSACSLALLVRDFVAAIVTTTTTTTTTSRRPRTFLVTGSTDGIGRHTCRRLASDGHMLLVHGRRDPSDPVVETLVRDLEDRGASRVAYLRADLGDLEQVRNLAEDAVAQLRSWQLPPEDDRSMPALDCLINNAGVFDPTPRRSAQGFDATMAVNVLAPFVLTRALLPCLIRGSDARIVTTSSVSQSRTLPDLDSLFARRFDGERRNDDGTNDQYHDFEPLPYSAHSSYAHSKLGDLLFTVQLSRLLSSYRPPEDDLLRTTSASLLLENLRRIQCLTMDPGTVNTKMLLAGWGPCGIPVGEANNTYILATSDEYAFGARAAKSGSYHFGWGMSDYARDDARLVDFWNKLSDCTGVSYDDLSRDCF</sequence>
<evidence type="ECO:0000313" key="5">
    <source>
        <dbReference type="EMBL" id="KAL3764992.1"/>
    </source>
</evidence>
<evidence type="ECO:0000313" key="6">
    <source>
        <dbReference type="Proteomes" id="UP001530315"/>
    </source>
</evidence>
<dbReference type="Proteomes" id="UP001530315">
    <property type="component" value="Unassembled WGS sequence"/>
</dbReference>
<organism evidence="5 6">
    <name type="scientific">Stephanodiscus triporus</name>
    <dbReference type="NCBI Taxonomy" id="2934178"/>
    <lineage>
        <taxon>Eukaryota</taxon>
        <taxon>Sar</taxon>
        <taxon>Stramenopiles</taxon>
        <taxon>Ochrophyta</taxon>
        <taxon>Bacillariophyta</taxon>
        <taxon>Coscinodiscophyceae</taxon>
        <taxon>Thalassiosirophycidae</taxon>
        <taxon>Stephanodiscales</taxon>
        <taxon>Stephanodiscaceae</taxon>
        <taxon>Stephanodiscus</taxon>
    </lineage>
</organism>
<dbReference type="PRINTS" id="PR00081">
    <property type="entry name" value="GDHRDH"/>
</dbReference>
<evidence type="ECO:0000256" key="2">
    <source>
        <dbReference type="ARBA" id="ARBA00023002"/>
    </source>
</evidence>
<feature type="chain" id="PRO_5044791979" description="Ketoreductase domain-containing protein" evidence="3">
    <location>
        <begin position="28"/>
        <end position="375"/>
    </location>
</feature>
<evidence type="ECO:0000256" key="1">
    <source>
        <dbReference type="ARBA" id="ARBA00006484"/>
    </source>
</evidence>
<feature type="signal peptide" evidence="3">
    <location>
        <begin position="1"/>
        <end position="27"/>
    </location>
</feature>
<dbReference type="Gene3D" id="3.40.50.720">
    <property type="entry name" value="NAD(P)-binding Rossmann-like Domain"/>
    <property type="match status" value="1"/>
</dbReference>
<dbReference type="InterPro" id="IPR002347">
    <property type="entry name" value="SDR_fam"/>
</dbReference>
<dbReference type="PANTHER" id="PTHR24320">
    <property type="entry name" value="RETINOL DEHYDROGENASE"/>
    <property type="match status" value="1"/>
</dbReference>